<dbReference type="GO" id="GO:0080115">
    <property type="term" value="F:myosin XI tail binding"/>
    <property type="evidence" value="ECO:0007669"/>
    <property type="project" value="UniProtKB-ARBA"/>
</dbReference>
<dbReference type="PANTHER" id="PTHR31448">
    <property type="entry name" value="MYOSIN-BINDING PROTEIN 2"/>
    <property type="match status" value="1"/>
</dbReference>
<evidence type="ECO:0000256" key="2">
    <source>
        <dbReference type="ARBA" id="ARBA00022692"/>
    </source>
</evidence>
<reference evidence="7 8" key="1">
    <citation type="submission" date="2018-09" db="EMBL/GenBank/DDBJ databases">
        <title>A high-quality reference genome of wild soybean provides a powerful tool to mine soybean genomes.</title>
        <authorList>
            <person name="Xie M."/>
            <person name="Chung C.Y.L."/>
            <person name="Li M.-W."/>
            <person name="Wong F.-L."/>
            <person name="Chan T.-F."/>
            <person name="Lam H.-M."/>
        </authorList>
    </citation>
    <scope>NUCLEOTIDE SEQUENCE [LARGE SCALE GENOMIC DNA]</scope>
    <source>
        <strain evidence="8">cv. W05</strain>
        <tissue evidence="7">Hypocotyl of etiolated seedlings</tissue>
    </source>
</reference>
<dbReference type="Pfam" id="PF04576">
    <property type="entry name" value="Zein-binding"/>
    <property type="match status" value="1"/>
</dbReference>
<gene>
    <name evidence="7" type="ORF">D0Y65_026567</name>
</gene>
<evidence type="ECO:0000256" key="3">
    <source>
        <dbReference type="ARBA" id="ARBA00022989"/>
    </source>
</evidence>
<dbReference type="PANTHER" id="PTHR31448:SF34">
    <property type="entry name" value="MYOSIN-BINDING PROTEIN 3"/>
    <property type="match status" value="1"/>
</dbReference>
<dbReference type="InterPro" id="IPR039306">
    <property type="entry name" value="MYOB"/>
</dbReference>
<accession>A0A445IKH1</accession>
<dbReference type="PROSITE" id="PS51775">
    <property type="entry name" value="GTD_BINDING"/>
    <property type="match status" value="1"/>
</dbReference>
<protein>
    <submittedName>
        <fullName evidence="7">Myosin-binding protein 3</fullName>
    </submittedName>
</protein>
<keyword evidence="3" id="KW-1133">Transmembrane helix</keyword>
<name>A0A445IKH1_GLYSO</name>
<evidence type="ECO:0000256" key="1">
    <source>
        <dbReference type="ARBA" id="ARBA00004167"/>
    </source>
</evidence>
<dbReference type="EMBL" id="QZWG01000010">
    <property type="protein sequence ID" value="RZB86555.1"/>
    <property type="molecule type" value="Genomic_DNA"/>
</dbReference>
<feature type="domain" description="GTD-binding" evidence="6">
    <location>
        <begin position="4"/>
        <end position="68"/>
    </location>
</feature>
<proteinExistence type="predicted"/>
<evidence type="ECO:0000313" key="8">
    <source>
        <dbReference type="Proteomes" id="UP000289340"/>
    </source>
</evidence>
<keyword evidence="5" id="KW-0175">Coiled coil</keyword>
<feature type="coiled-coil region" evidence="5">
    <location>
        <begin position="10"/>
        <end position="65"/>
    </location>
</feature>
<evidence type="ECO:0000313" key="7">
    <source>
        <dbReference type="EMBL" id="RZB86555.1"/>
    </source>
</evidence>
<keyword evidence="4" id="KW-0472">Membrane</keyword>
<dbReference type="InterPro" id="IPR007656">
    <property type="entry name" value="GTD-bd"/>
</dbReference>
<organism evidence="7 8">
    <name type="scientific">Glycine soja</name>
    <name type="common">Wild soybean</name>
    <dbReference type="NCBI Taxonomy" id="3848"/>
    <lineage>
        <taxon>Eukaryota</taxon>
        <taxon>Viridiplantae</taxon>
        <taxon>Streptophyta</taxon>
        <taxon>Embryophyta</taxon>
        <taxon>Tracheophyta</taxon>
        <taxon>Spermatophyta</taxon>
        <taxon>Magnoliopsida</taxon>
        <taxon>eudicotyledons</taxon>
        <taxon>Gunneridae</taxon>
        <taxon>Pentapetalae</taxon>
        <taxon>rosids</taxon>
        <taxon>fabids</taxon>
        <taxon>Fabales</taxon>
        <taxon>Fabaceae</taxon>
        <taxon>Papilionoideae</taxon>
        <taxon>50 kb inversion clade</taxon>
        <taxon>NPAAA clade</taxon>
        <taxon>indigoferoid/millettioid clade</taxon>
        <taxon>Phaseoleae</taxon>
        <taxon>Glycine</taxon>
        <taxon>Glycine subgen. Soja</taxon>
    </lineage>
</organism>
<keyword evidence="2" id="KW-0812">Transmembrane</keyword>
<evidence type="ECO:0000256" key="4">
    <source>
        <dbReference type="ARBA" id="ARBA00023136"/>
    </source>
</evidence>
<dbReference type="Proteomes" id="UP000289340">
    <property type="component" value="Chromosome 10"/>
</dbReference>
<sequence length="68" mass="7992">MPPNVKRKGKEFMLKLLQHWTCALQELEEESSAYAIAANQTMAMINRLQEEKAAMQMEALQYQRMMEE</sequence>
<keyword evidence="8" id="KW-1185">Reference proteome</keyword>
<evidence type="ECO:0000259" key="6">
    <source>
        <dbReference type="PROSITE" id="PS51775"/>
    </source>
</evidence>
<evidence type="ECO:0000256" key="5">
    <source>
        <dbReference type="SAM" id="Coils"/>
    </source>
</evidence>
<comment type="caution">
    <text evidence="7">The sequence shown here is derived from an EMBL/GenBank/DDBJ whole genome shotgun (WGS) entry which is preliminary data.</text>
</comment>
<comment type="subcellular location">
    <subcellularLocation>
        <location evidence="1">Membrane</location>
        <topology evidence="1">Single-pass membrane protein</topology>
    </subcellularLocation>
</comment>
<dbReference type="GO" id="GO:0016020">
    <property type="term" value="C:membrane"/>
    <property type="evidence" value="ECO:0007669"/>
    <property type="project" value="UniProtKB-SubCell"/>
</dbReference>
<dbReference type="AlphaFoldDB" id="A0A445IKH1"/>